<reference evidence="4" key="1">
    <citation type="submission" date="2019-05" db="EMBL/GenBank/DDBJ databases">
        <title>Annotation for the trematode Fasciolopsis buski.</title>
        <authorList>
            <person name="Choi Y.-J."/>
        </authorList>
    </citation>
    <scope>NUCLEOTIDE SEQUENCE</scope>
    <source>
        <strain evidence="4">HT</strain>
        <tissue evidence="4">Whole worm</tissue>
    </source>
</reference>
<feature type="region of interest" description="Disordered" evidence="2">
    <location>
        <begin position="898"/>
        <end position="983"/>
    </location>
</feature>
<feature type="compositionally biased region" description="Polar residues" evidence="2">
    <location>
        <begin position="193"/>
        <end position="204"/>
    </location>
</feature>
<feature type="compositionally biased region" description="Acidic residues" evidence="2">
    <location>
        <begin position="907"/>
        <end position="933"/>
    </location>
</feature>
<feature type="region of interest" description="Disordered" evidence="2">
    <location>
        <begin position="172"/>
        <end position="239"/>
    </location>
</feature>
<dbReference type="PANTHER" id="PTHR15021">
    <property type="entry name" value="DISCONNECTED-RELATED"/>
    <property type="match status" value="1"/>
</dbReference>
<dbReference type="GO" id="GO:0005634">
    <property type="term" value="C:nucleus"/>
    <property type="evidence" value="ECO:0007669"/>
    <property type="project" value="TreeGrafter"/>
</dbReference>
<feature type="region of interest" description="Disordered" evidence="2">
    <location>
        <begin position="133"/>
        <end position="157"/>
    </location>
</feature>
<gene>
    <name evidence="4" type="ORF">FBUS_02058</name>
</gene>
<comment type="caution">
    <text evidence="4">The sequence shown here is derived from an EMBL/GenBank/DDBJ whole genome shotgun (WGS) entry which is preliminary data.</text>
</comment>
<dbReference type="InterPro" id="IPR013087">
    <property type="entry name" value="Znf_C2H2_type"/>
</dbReference>
<feature type="compositionally biased region" description="Basic and acidic residues" evidence="2">
    <location>
        <begin position="134"/>
        <end position="150"/>
    </location>
</feature>
<name>A0A8E0RQQ3_9TREM</name>
<accession>A0A8E0RQQ3</accession>
<feature type="non-terminal residue" evidence="4">
    <location>
        <position position="1029"/>
    </location>
</feature>
<evidence type="ECO:0000256" key="2">
    <source>
        <dbReference type="SAM" id="MobiDB-lite"/>
    </source>
</evidence>
<feature type="region of interest" description="Disordered" evidence="2">
    <location>
        <begin position="712"/>
        <end position="734"/>
    </location>
</feature>
<feature type="compositionally biased region" description="Low complexity" evidence="2">
    <location>
        <begin position="172"/>
        <end position="186"/>
    </location>
</feature>
<evidence type="ECO:0000256" key="1">
    <source>
        <dbReference type="PROSITE-ProRule" id="PRU00042"/>
    </source>
</evidence>
<evidence type="ECO:0000259" key="3">
    <source>
        <dbReference type="PROSITE" id="PS50157"/>
    </source>
</evidence>
<dbReference type="OrthoDB" id="10070972at2759"/>
<dbReference type="Gene3D" id="3.30.160.60">
    <property type="entry name" value="Classic Zinc Finger"/>
    <property type="match status" value="1"/>
</dbReference>
<dbReference type="PROSITE" id="PS50157">
    <property type="entry name" value="ZINC_FINGER_C2H2_2"/>
    <property type="match status" value="1"/>
</dbReference>
<keyword evidence="1" id="KW-0862">Zinc</keyword>
<feature type="region of interest" description="Disordered" evidence="2">
    <location>
        <begin position="799"/>
        <end position="881"/>
    </location>
</feature>
<feature type="compositionally biased region" description="Basic and acidic residues" evidence="2">
    <location>
        <begin position="584"/>
        <end position="595"/>
    </location>
</feature>
<feature type="compositionally biased region" description="Polar residues" evidence="2">
    <location>
        <begin position="870"/>
        <end position="881"/>
    </location>
</feature>
<dbReference type="EMBL" id="LUCM01010366">
    <property type="protein sequence ID" value="KAA0185587.1"/>
    <property type="molecule type" value="Genomic_DNA"/>
</dbReference>
<dbReference type="AlphaFoldDB" id="A0A8E0RQQ3"/>
<feature type="region of interest" description="Disordered" evidence="2">
    <location>
        <begin position="327"/>
        <end position="368"/>
    </location>
</feature>
<keyword evidence="1" id="KW-0479">Metal-binding</keyword>
<keyword evidence="5" id="KW-1185">Reference proteome</keyword>
<dbReference type="GO" id="GO:0006355">
    <property type="term" value="P:regulation of DNA-templated transcription"/>
    <property type="evidence" value="ECO:0007669"/>
    <property type="project" value="TreeGrafter"/>
</dbReference>
<feature type="compositionally biased region" description="Polar residues" evidence="2">
    <location>
        <begin position="601"/>
        <end position="615"/>
    </location>
</feature>
<feature type="domain" description="C2H2-type" evidence="3">
    <location>
        <begin position="668"/>
        <end position="696"/>
    </location>
</feature>
<organism evidence="4 5">
    <name type="scientific">Fasciolopsis buskii</name>
    <dbReference type="NCBI Taxonomy" id="27845"/>
    <lineage>
        <taxon>Eukaryota</taxon>
        <taxon>Metazoa</taxon>
        <taxon>Spiralia</taxon>
        <taxon>Lophotrochozoa</taxon>
        <taxon>Platyhelminthes</taxon>
        <taxon>Trematoda</taxon>
        <taxon>Digenea</taxon>
        <taxon>Plagiorchiida</taxon>
        <taxon>Echinostomata</taxon>
        <taxon>Echinostomatoidea</taxon>
        <taxon>Fasciolidae</taxon>
        <taxon>Fasciolopsis</taxon>
    </lineage>
</organism>
<evidence type="ECO:0000313" key="5">
    <source>
        <dbReference type="Proteomes" id="UP000728185"/>
    </source>
</evidence>
<dbReference type="SMART" id="SM00355">
    <property type="entry name" value="ZnF_C2H2"/>
    <property type="match status" value="2"/>
</dbReference>
<keyword evidence="1" id="KW-0863">Zinc-finger</keyword>
<dbReference type="InterPro" id="IPR040436">
    <property type="entry name" value="Disconnected-like"/>
</dbReference>
<dbReference type="PANTHER" id="PTHR15021:SF0">
    <property type="entry name" value="DISCO-RELATED, ISOFORM A-RELATED"/>
    <property type="match status" value="1"/>
</dbReference>
<dbReference type="GO" id="GO:0008270">
    <property type="term" value="F:zinc ion binding"/>
    <property type="evidence" value="ECO:0007669"/>
    <property type="project" value="UniProtKB-KW"/>
</dbReference>
<feature type="compositionally biased region" description="Low complexity" evidence="2">
    <location>
        <begin position="838"/>
        <end position="848"/>
    </location>
</feature>
<proteinExistence type="predicted"/>
<dbReference type="PROSITE" id="PS00028">
    <property type="entry name" value="ZINC_FINGER_C2H2_1"/>
    <property type="match status" value="1"/>
</dbReference>
<feature type="compositionally biased region" description="Basic and acidic residues" evidence="2">
    <location>
        <begin position="934"/>
        <end position="947"/>
    </location>
</feature>
<evidence type="ECO:0000313" key="4">
    <source>
        <dbReference type="EMBL" id="KAA0185587.1"/>
    </source>
</evidence>
<sequence length="1029" mass="110631">TRHTQSVAFRLDANVISSSHPPLVSDNVLIVRTLGPCTNNNGQIRDRWEICSIDEERLIVQQFLRFPETRTLAQVMLTGYSCVCGRVTNLTSNTISSSANLMQLIGSGNANGPLSRTGSGNVHQTECYTSIKSDSCRSPRTKENRSDSDVKGLPFQGVTTLASPTTIGSFTMSSLSGSSSSSTSPSNDMPKRTGTQIPESTLQAQRKHAPTTVQSPQMRERRESNRTGTPAFVSCTDTLVPHNTNHKTTSVSSSASGTVISPCSTAINIDSRDMNSGQLQTVFEKSGHANPFIAAMAAAALTGFPQINSDLSAFINSGLSDKNTVGSGNPFDPSGTINPGISDGDRVTRSQLNQDGIPTTDKCSEENKGTRNGLLIPNPLDNWLSAIQQNCPISTAGSPMVGSVPFPLPGFPVHPPQLMSALAAAFRSAKPNLSAWQTTQTGPTGQNMTTNGFPYTGSNVPMEHSSSWATGTTCAGSKAPTTFDHNQLCLWPALGQGLMENIFKKTEAMDGPMKGLIDCSNSMDPILTSSKALAQSLNIFNANLSNTGSGSSTPAQSTQAMLKSLSGLSASVDPFDSCPTATYDLDRTNNNDGIRHRSRDFATNQKSKNSSSLGQMSSMRRKSESRRSDPLGTRKAAEFVHGISTTGALDERTNSLTGSNLSRNKKRVLCTTCKKSFCDKGALKIHYSAVHLKEMHKCTIKGCSMWFSSRRSRNRHSANPNPRLHMTHASKKLPENATIVDDGSGKVLGRRNPLPNSVLNPPLLPNHVGAMISGGTGGTLSVPSTRSSMHHGWVAKTGYQSGNRLSKGPNTFPCDMEPNRTKTGSFHAPDSCTPLPTSSDSFSQASDDSVPRKFRKSLTNHQTNGERDTAPNSSKHSQWSESEVIENAYYSDGMSEMDEGVLVPDGLDADSEVEDDEEEEERDQTDSELDPIDGEQRENGNENERVTPMDVSDSSIVKSLPDTDHNPKYSTNSGGRGNKEDRFTSSMAGVNFLAANLAQSSERPISPQILNLADHLDSSVMEIKQIRTK</sequence>
<protein>
    <submittedName>
        <fullName evidence="4">Zinc finger protein basonuclin-2</fullName>
    </submittedName>
</protein>
<dbReference type="Proteomes" id="UP000728185">
    <property type="component" value="Unassembled WGS sequence"/>
</dbReference>
<feature type="region of interest" description="Disordered" evidence="2">
    <location>
        <begin position="581"/>
        <end position="635"/>
    </location>
</feature>